<evidence type="ECO:0000256" key="2">
    <source>
        <dbReference type="ARBA" id="ARBA00022963"/>
    </source>
</evidence>
<dbReference type="GO" id="GO:0016042">
    <property type="term" value="P:lipid catabolic process"/>
    <property type="evidence" value="ECO:0007669"/>
    <property type="project" value="UniProtKB-UniRule"/>
</dbReference>
<evidence type="ECO:0000256" key="5">
    <source>
        <dbReference type="SAM" id="SignalP"/>
    </source>
</evidence>
<dbReference type="GO" id="GO:0019867">
    <property type="term" value="C:outer membrane"/>
    <property type="evidence" value="ECO:0007669"/>
    <property type="project" value="InterPro"/>
</dbReference>
<feature type="short sequence motif" description="GXGXXG" evidence="4">
    <location>
        <begin position="37"/>
        <end position="42"/>
    </location>
</feature>
<dbReference type="GO" id="GO:0016787">
    <property type="term" value="F:hydrolase activity"/>
    <property type="evidence" value="ECO:0007669"/>
    <property type="project" value="UniProtKB-UniRule"/>
</dbReference>
<dbReference type="Gene3D" id="3.10.20.310">
    <property type="entry name" value="membrane protein fhac"/>
    <property type="match status" value="1"/>
</dbReference>
<dbReference type="STRING" id="1903952.BIT28_14695"/>
<dbReference type="Pfam" id="PF01734">
    <property type="entry name" value="Patatin"/>
    <property type="match status" value="1"/>
</dbReference>
<comment type="caution">
    <text evidence="7">The sequence shown here is derived from an EMBL/GenBank/DDBJ whole genome shotgun (WGS) entry which is preliminary data.</text>
</comment>
<evidence type="ECO:0000256" key="4">
    <source>
        <dbReference type="PROSITE-ProRule" id="PRU01161"/>
    </source>
</evidence>
<dbReference type="InterPro" id="IPR050301">
    <property type="entry name" value="NTE"/>
</dbReference>
<feature type="short sequence motif" description="GXSXG" evidence="4">
    <location>
        <begin position="64"/>
        <end position="68"/>
    </location>
</feature>
<dbReference type="PANTHER" id="PTHR14226:SF29">
    <property type="entry name" value="NEUROPATHY TARGET ESTERASE SWS"/>
    <property type="match status" value="1"/>
</dbReference>
<protein>
    <recommendedName>
        <fullName evidence="6">PNPLA domain-containing protein</fullName>
    </recommendedName>
</protein>
<dbReference type="SUPFAM" id="SSF52151">
    <property type="entry name" value="FabD/lysophospholipase-like"/>
    <property type="match status" value="1"/>
</dbReference>
<dbReference type="InterPro" id="IPR010827">
    <property type="entry name" value="BamA/TamA_POTRA"/>
</dbReference>
<feature type="active site" description="Proton acceptor" evidence="4">
    <location>
        <position position="213"/>
    </location>
</feature>
<dbReference type="PROSITE" id="PS51635">
    <property type="entry name" value="PNPLA"/>
    <property type="match status" value="1"/>
</dbReference>
<proteinExistence type="predicted"/>
<dbReference type="Gene3D" id="3.40.1090.10">
    <property type="entry name" value="Cytosolic phospholipase A2 catalytic domain"/>
    <property type="match status" value="2"/>
</dbReference>
<feature type="active site" description="Nucleophile" evidence="4">
    <location>
        <position position="66"/>
    </location>
</feature>
<sequence length="741" mass="82769">MKYFAALRLICVKVVLLVSLTVKATEPSPKIGLALSGGGAKGAAHIGVLEVLEENRIPVHMVTGTSMGSYIGGMLALGFSAGEIKRRTFDINWHDGYFDRLTRKELQLKEKKRTDEFLLYTDIGLSLDGEIKPLPGLVLGQKMASMLRELTGNPPNFDSFDQLVIPYRAVATDLEKIEPVVLDSGNLVQAMQASMSVPGALRPVQKDGRLLVDGGIVNNMPVDQVKMLGAEIVIAVDLRDAMFKLEDLNSAVNVVNQLTTYMTNTGSDQQVALLNLDRDVYIVPDVSYMVATDFNLMYQAYRSGREAALAQLPKLLRYQIDEQQYARYMADKRRQWLPATYSFTDIHIVNQTTLSDTSLYEWLSLEPDRNYSVKELEQAIDRLYAKGIFEKITYEVEEDGKHLSIIVVEKAWGPGYLNLKLSIERDNEQRPNYAVGAEYLLTNVTRTGGEWKSKILLGVQDKLTTGLYLPLDYQQQYFAEFGIGWQQEIREFNNVARFDADQDEVKYKSLQLFSQLGWNIERDSRLLMGIDGGYSDTQGEFSAVPKQEVTSLSGYGEYNYDSLDNFFFPSTGTLLDVQLGYRYSDAEIENGDISESVPYLDSQMIQPLTWDEHSVVALVRASGSESNAFYPVSPQSLGGLFNLSGFNRFHLTGNYSAFGSLIYRYHVDDVNFKLFSAPLYLGGSIERGGVWLDKDDISWDSSITAGSVYIALDTLLGPAVLAYGVAENDNGSLYFAFGSQL</sequence>
<dbReference type="CDD" id="cd07205">
    <property type="entry name" value="Pat_PNPLA6_PNPLA7_NTE1_like"/>
    <property type="match status" value="1"/>
</dbReference>
<evidence type="ECO:0000256" key="3">
    <source>
        <dbReference type="ARBA" id="ARBA00023098"/>
    </source>
</evidence>
<organism evidence="7 8">
    <name type="scientific">Photobacterium proteolyticum</name>
    <dbReference type="NCBI Taxonomy" id="1903952"/>
    <lineage>
        <taxon>Bacteria</taxon>
        <taxon>Pseudomonadati</taxon>
        <taxon>Pseudomonadota</taxon>
        <taxon>Gammaproteobacteria</taxon>
        <taxon>Vibrionales</taxon>
        <taxon>Vibrionaceae</taxon>
        <taxon>Photobacterium</taxon>
    </lineage>
</organism>
<gene>
    <name evidence="7" type="ORF">BIT28_14695</name>
</gene>
<feature type="domain" description="PNPLA" evidence="6">
    <location>
        <begin position="33"/>
        <end position="226"/>
    </location>
</feature>
<dbReference type="Proteomes" id="UP000186905">
    <property type="component" value="Unassembled WGS sequence"/>
</dbReference>
<evidence type="ECO:0000259" key="6">
    <source>
        <dbReference type="PROSITE" id="PS51635"/>
    </source>
</evidence>
<dbReference type="Pfam" id="PF07244">
    <property type="entry name" value="POTRA"/>
    <property type="match status" value="1"/>
</dbReference>
<keyword evidence="2 4" id="KW-0442">Lipid degradation</keyword>
<dbReference type="InterPro" id="IPR016035">
    <property type="entry name" value="Acyl_Trfase/lysoPLipase"/>
</dbReference>
<evidence type="ECO:0000256" key="1">
    <source>
        <dbReference type="ARBA" id="ARBA00022801"/>
    </source>
</evidence>
<dbReference type="PANTHER" id="PTHR14226">
    <property type="entry name" value="NEUROPATHY TARGET ESTERASE/SWISS CHEESE D.MELANOGASTER"/>
    <property type="match status" value="1"/>
</dbReference>
<feature type="chain" id="PRO_5013203603" description="PNPLA domain-containing protein" evidence="5">
    <location>
        <begin position="25"/>
        <end position="741"/>
    </location>
</feature>
<keyword evidence="3 4" id="KW-0443">Lipid metabolism</keyword>
<dbReference type="InterPro" id="IPR002641">
    <property type="entry name" value="PNPLA_dom"/>
</dbReference>
<dbReference type="EMBL" id="MJIL01000052">
    <property type="protein sequence ID" value="OLQ79080.1"/>
    <property type="molecule type" value="Genomic_DNA"/>
</dbReference>
<dbReference type="Gene3D" id="2.40.160.50">
    <property type="entry name" value="membrane protein fhac: a member of the omp85/tpsb transporter family"/>
    <property type="match status" value="1"/>
</dbReference>
<keyword evidence="1 4" id="KW-0378">Hydrolase</keyword>
<feature type="signal peptide" evidence="5">
    <location>
        <begin position="1"/>
        <end position="24"/>
    </location>
</feature>
<dbReference type="AlphaFoldDB" id="A0A1Q9GV95"/>
<accession>A0A1Q9GV95</accession>
<keyword evidence="8" id="KW-1185">Reference proteome</keyword>
<reference evidence="7 8" key="1">
    <citation type="submission" date="2016-09" db="EMBL/GenBank/DDBJ databases">
        <title>Photobacterium proteolyticum sp. nov. a protease producing bacterium isolated from ocean sediments of Laizhou Bay.</title>
        <authorList>
            <person name="Li Y."/>
        </authorList>
    </citation>
    <scope>NUCLEOTIDE SEQUENCE [LARGE SCALE GENOMIC DNA]</scope>
    <source>
        <strain evidence="7 8">13-12</strain>
    </source>
</reference>
<evidence type="ECO:0000313" key="8">
    <source>
        <dbReference type="Proteomes" id="UP000186905"/>
    </source>
</evidence>
<evidence type="ECO:0000313" key="7">
    <source>
        <dbReference type="EMBL" id="OLQ79080.1"/>
    </source>
</evidence>
<keyword evidence="5" id="KW-0732">Signal</keyword>
<name>A0A1Q9GV95_9GAMM</name>
<feature type="short sequence motif" description="DGA/G" evidence="4">
    <location>
        <begin position="213"/>
        <end position="215"/>
    </location>
</feature>